<accession>A0A645J6E5</accession>
<dbReference type="SUPFAM" id="SSF55073">
    <property type="entry name" value="Nucleotide cyclase"/>
    <property type="match status" value="1"/>
</dbReference>
<gene>
    <name evidence="2" type="ORF">SDC9_203730</name>
</gene>
<organism evidence="2">
    <name type="scientific">bioreactor metagenome</name>
    <dbReference type="NCBI Taxonomy" id="1076179"/>
    <lineage>
        <taxon>unclassified sequences</taxon>
        <taxon>metagenomes</taxon>
        <taxon>ecological metagenomes</taxon>
    </lineage>
</organism>
<protein>
    <recommendedName>
        <fullName evidence="1">GGDEF domain-containing protein</fullName>
    </recommendedName>
</protein>
<dbReference type="Pfam" id="PF00990">
    <property type="entry name" value="GGDEF"/>
    <property type="match status" value="1"/>
</dbReference>
<dbReference type="Gene3D" id="3.30.70.270">
    <property type="match status" value="1"/>
</dbReference>
<comment type="caution">
    <text evidence="2">The sequence shown here is derived from an EMBL/GenBank/DDBJ whole genome shotgun (WGS) entry which is preliminary data.</text>
</comment>
<dbReference type="EMBL" id="VSSQ01125960">
    <property type="protein sequence ID" value="MPN56044.1"/>
    <property type="molecule type" value="Genomic_DNA"/>
</dbReference>
<evidence type="ECO:0000313" key="2">
    <source>
        <dbReference type="EMBL" id="MPN56044.1"/>
    </source>
</evidence>
<dbReference type="AlphaFoldDB" id="A0A645J6E5"/>
<reference evidence="2" key="1">
    <citation type="submission" date="2019-08" db="EMBL/GenBank/DDBJ databases">
        <authorList>
            <person name="Kucharzyk K."/>
            <person name="Murdoch R.W."/>
            <person name="Higgins S."/>
            <person name="Loffler F."/>
        </authorList>
    </citation>
    <scope>NUCLEOTIDE SEQUENCE</scope>
</reference>
<evidence type="ECO:0000259" key="1">
    <source>
        <dbReference type="PROSITE" id="PS50887"/>
    </source>
</evidence>
<dbReference type="InterPro" id="IPR000160">
    <property type="entry name" value="GGDEF_dom"/>
</dbReference>
<dbReference type="PROSITE" id="PS50887">
    <property type="entry name" value="GGDEF"/>
    <property type="match status" value="1"/>
</dbReference>
<dbReference type="InterPro" id="IPR043128">
    <property type="entry name" value="Rev_trsase/Diguanyl_cyclase"/>
</dbReference>
<sequence length="74" mass="8579">MSTDTVQRKVEQFRRILANEQDDAFTLTCSIGVLIIDQAEISLDILFKKVDAAMYKIKHNGKNGYHVWQSDEYQ</sequence>
<dbReference type="InterPro" id="IPR029787">
    <property type="entry name" value="Nucleotide_cyclase"/>
</dbReference>
<feature type="domain" description="GGDEF" evidence="1">
    <location>
        <begin position="1"/>
        <end position="70"/>
    </location>
</feature>
<name>A0A645J6E5_9ZZZZ</name>
<proteinExistence type="predicted"/>